<dbReference type="AlphaFoldDB" id="A0A9W8EHH0"/>
<feature type="domain" description="SCP" evidence="1">
    <location>
        <begin position="57"/>
        <end position="164"/>
    </location>
</feature>
<sequence length="193" mass="21278">MTRSNNTDVTLVTAGAAKKYIKDWPQLSSSQVSFDVMYFPQNTATSSNFDRANMLCLVNKMRREKNLYPLVYHDSLIKLAQAHARFQANYRVVTHADDGGEMGDRLSALGFDWGMIAENVGAGVNGEAEIVDAWSKSAGHLANILHPDIRYMGAGVSNGFWVQDFAAPIDKSSVVPIEQIETCPSTKNLLIYS</sequence>
<dbReference type="Proteomes" id="UP001150907">
    <property type="component" value="Unassembled WGS sequence"/>
</dbReference>
<name>A0A9W8EHH0_9FUNG</name>
<dbReference type="PANTHER" id="PTHR31157:SF1">
    <property type="entry name" value="SCP DOMAIN-CONTAINING PROTEIN"/>
    <property type="match status" value="1"/>
</dbReference>
<protein>
    <recommendedName>
        <fullName evidence="1">SCP domain-containing protein</fullName>
    </recommendedName>
</protein>
<dbReference type="InterPro" id="IPR014044">
    <property type="entry name" value="CAP_dom"/>
</dbReference>
<dbReference type="Pfam" id="PF00188">
    <property type="entry name" value="CAP"/>
    <property type="match status" value="1"/>
</dbReference>
<accession>A0A9W8EHH0</accession>
<dbReference type="CDD" id="cd05379">
    <property type="entry name" value="CAP_bacterial"/>
    <property type="match status" value="1"/>
</dbReference>
<organism evidence="2 3">
    <name type="scientific">Coemansia thaxteri</name>
    <dbReference type="NCBI Taxonomy" id="2663907"/>
    <lineage>
        <taxon>Eukaryota</taxon>
        <taxon>Fungi</taxon>
        <taxon>Fungi incertae sedis</taxon>
        <taxon>Zoopagomycota</taxon>
        <taxon>Kickxellomycotina</taxon>
        <taxon>Kickxellomycetes</taxon>
        <taxon>Kickxellales</taxon>
        <taxon>Kickxellaceae</taxon>
        <taxon>Coemansia</taxon>
    </lineage>
</organism>
<dbReference type="EMBL" id="JANBQF010000030">
    <property type="protein sequence ID" value="KAJ2007320.1"/>
    <property type="molecule type" value="Genomic_DNA"/>
</dbReference>
<dbReference type="OrthoDB" id="568194at2759"/>
<evidence type="ECO:0000313" key="2">
    <source>
        <dbReference type="EMBL" id="KAJ2007320.1"/>
    </source>
</evidence>
<dbReference type="InterPro" id="IPR035940">
    <property type="entry name" value="CAP_sf"/>
</dbReference>
<dbReference type="Gene3D" id="3.40.33.10">
    <property type="entry name" value="CAP"/>
    <property type="match status" value="1"/>
</dbReference>
<dbReference type="SUPFAM" id="SSF55797">
    <property type="entry name" value="PR-1-like"/>
    <property type="match status" value="1"/>
</dbReference>
<comment type="caution">
    <text evidence="2">The sequence shown here is derived from an EMBL/GenBank/DDBJ whole genome shotgun (WGS) entry which is preliminary data.</text>
</comment>
<keyword evidence="3" id="KW-1185">Reference proteome</keyword>
<dbReference type="PANTHER" id="PTHR31157">
    <property type="entry name" value="SCP DOMAIN-CONTAINING PROTEIN"/>
    <property type="match status" value="1"/>
</dbReference>
<proteinExistence type="predicted"/>
<reference evidence="2" key="1">
    <citation type="submission" date="2022-07" db="EMBL/GenBank/DDBJ databases">
        <title>Phylogenomic reconstructions and comparative analyses of Kickxellomycotina fungi.</title>
        <authorList>
            <person name="Reynolds N.K."/>
            <person name="Stajich J.E."/>
            <person name="Barry K."/>
            <person name="Grigoriev I.V."/>
            <person name="Crous P."/>
            <person name="Smith M.E."/>
        </authorList>
    </citation>
    <scope>NUCLEOTIDE SEQUENCE</scope>
    <source>
        <strain evidence="2">IMI 214461</strain>
    </source>
</reference>
<gene>
    <name evidence="2" type="ORF">H4R26_000851</name>
</gene>
<evidence type="ECO:0000313" key="3">
    <source>
        <dbReference type="Proteomes" id="UP001150907"/>
    </source>
</evidence>
<evidence type="ECO:0000259" key="1">
    <source>
        <dbReference type="Pfam" id="PF00188"/>
    </source>
</evidence>